<feature type="transmembrane region" description="Helical" evidence="2">
    <location>
        <begin position="215"/>
        <end position="235"/>
    </location>
</feature>
<proteinExistence type="predicted"/>
<keyword evidence="2" id="KW-0812">Transmembrane</keyword>
<dbReference type="InterPro" id="IPR019734">
    <property type="entry name" value="TPR_rpt"/>
</dbReference>
<dbReference type="Proteomes" id="UP000295680">
    <property type="component" value="Unassembled WGS sequence"/>
</dbReference>
<sequence length="337" mass="36056">MAEPVAVALRRAANMTAAGNSDAAINLLRGVVDEHPAHSEAWCQLSAACLDAGDAEQSLDAAKEAIRLGERSWGHRVASLALLEMGRHGEAVVSAREAVRRDPTDWRCHVALAEALGADQPQEAFAAACRAIQFARNEARPFEVLGDAAVRVHDRGTARRAYLEALKLDPTNQHARVNLVRLGRPVLDTTTTPAAPEPPAPVRLGRIEEVGVWMALRRACVALAAGSLLLILAGMPSPTGMLGWFGLVVLLFVLYLVGKGWFAYARDVPLRAFPQAHRLLSIAAGVTGLATLLLAVWILVMALGGRTLNPLTLVLVTSVVAGCIVGFALWRRTHPSR</sequence>
<feature type="transmembrane region" description="Helical" evidence="2">
    <location>
        <begin position="310"/>
        <end position="330"/>
    </location>
</feature>
<dbReference type="RefSeq" id="WP_132126038.1">
    <property type="nucleotide sequence ID" value="NZ_SLWS01000020.1"/>
</dbReference>
<gene>
    <name evidence="3" type="ORF">EV192_12017</name>
</gene>
<dbReference type="InterPro" id="IPR011990">
    <property type="entry name" value="TPR-like_helical_dom_sf"/>
</dbReference>
<name>A0A4R2ILG7_9PSEU</name>
<feature type="repeat" description="TPR" evidence="1">
    <location>
        <begin position="139"/>
        <end position="172"/>
    </location>
</feature>
<dbReference type="Gene3D" id="1.25.40.10">
    <property type="entry name" value="Tetratricopeptide repeat domain"/>
    <property type="match status" value="1"/>
</dbReference>
<keyword evidence="4" id="KW-1185">Reference proteome</keyword>
<evidence type="ECO:0000256" key="2">
    <source>
        <dbReference type="SAM" id="Phobius"/>
    </source>
</evidence>
<accession>A0A4R2ILG7</accession>
<keyword evidence="1" id="KW-0802">TPR repeat</keyword>
<dbReference type="EMBL" id="SLWS01000020">
    <property type="protein sequence ID" value="TCO45833.1"/>
    <property type="molecule type" value="Genomic_DNA"/>
</dbReference>
<evidence type="ECO:0000256" key="1">
    <source>
        <dbReference type="PROSITE-ProRule" id="PRU00339"/>
    </source>
</evidence>
<protein>
    <recommendedName>
        <fullName evidence="5">Tetratricopeptide repeat protein</fullName>
    </recommendedName>
</protein>
<dbReference type="SUPFAM" id="SSF48452">
    <property type="entry name" value="TPR-like"/>
    <property type="match status" value="1"/>
</dbReference>
<evidence type="ECO:0000313" key="4">
    <source>
        <dbReference type="Proteomes" id="UP000295680"/>
    </source>
</evidence>
<dbReference type="PROSITE" id="PS50005">
    <property type="entry name" value="TPR"/>
    <property type="match status" value="1"/>
</dbReference>
<evidence type="ECO:0008006" key="5">
    <source>
        <dbReference type="Google" id="ProtNLM"/>
    </source>
</evidence>
<keyword evidence="2" id="KW-0472">Membrane</keyword>
<evidence type="ECO:0000313" key="3">
    <source>
        <dbReference type="EMBL" id="TCO45833.1"/>
    </source>
</evidence>
<keyword evidence="2" id="KW-1133">Transmembrane helix</keyword>
<dbReference type="Pfam" id="PF13432">
    <property type="entry name" value="TPR_16"/>
    <property type="match status" value="1"/>
</dbReference>
<dbReference type="AlphaFoldDB" id="A0A4R2ILG7"/>
<comment type="caution">
    <text evidence="3">The sequence shown here is derived from an EMBL/GenBank/DDBJ whole genome shotgun (WGS) entry which is preliminary data.</text>
</comment>
<feature type="transmembrane region" description="Helical" evidence="2">
    <location>
        <begin position="241"/>
        <end position="258"/>
    </location>
</feature>
<reference evidence="3 4" key="1">
    <citation type="submission" date="2019-03" db="EMBL/GenBank/DDBJ databases">
        <title>Genomic Encyclopedia of Type Strains, Phase IV (KMG-IV): sequencing the most valuable type-strain genomes for metagenomic binning, comparative biology and taxonomic classification.</title>
        <authorList>
            <person name="Goeker M."/>
        </authorList>
    </citation>
    <scope>NUCLEOTIDE SEQUENCE [LARGE SCALE GENOMIC DNA]</scope>
    <source>
        <strain evidence="3 4">DSM 45934</strain>
    </source>
</reference>
<organism evidence="3 4">
    <name type="scientific">Actinocrispum wychmicini</name>
    <dbReference type="NCBI Taxonomy" id="1213861"/>
    <lineage>
        <taxon>Bacteria</taxon>
        <taxon>Bacillati</taxon>
        <taxon>Actinomycetota</taxon>
        <taxon>Actinomycetes</taxon>
        <taxon>Pseudonocardiales</taxon>
        <taxon>Pseudonocardiaceae</taxon>
        <taxon>Actinocrispum</taxon>
    </lineage>
</organism>
<dbReference type="OrthoDB" id="3686302at2"/>
<feature type="transmembrane region" description="Helical" evidence="2">
    <location>
        <begin position="279"/>
        <end position="304"/>
    </location>
</feature>